<dbReference type="InterPro" id="IPR036890">
    <property type="entry name" value="HATPase_C_sf"/>
</dbReference>
<dbReference type="InterPro" id="IPR029016">
    <property type="entry name" value="GAF-like_dom_sf"/>
</dbReference>
<dbReference type="InterPro" id="IPR003018">
    <property type="entry name" value="GAF"/>
</dbReference>
<dbReference type="GO" id="GO:0016791">
    <property type="term" value="F:phosphatase activity"/>
    <property type="evidence" value="ECO:0007669"/>
    <property type="project" value="TreeGrafter"/>
</dbReference>
<dbReference type="Pfam" id="PF13466">
    <property type="entry name" value="STAS_2"/>
    <property type="match status" value="1"/>
</dbReference>
<dbReference type="Gene3D" id="3.60.40.10">
    <property type="entry name" value="PPM-type phosphatase domain"/>
    <property type="match status" value="1"/>
</dbReference>
<sequence length="915" mass="98861">MPYEATDLRALVDGLAVVLWQADARTRRCTFVSAHAERLLGHPVGRWLDEADFLGSLIHPDDRAEATARRWRDEPGLDVFEVEYRVVTAQGDVLRLKEKLHVVRDADGTARTVRGALNDVTARHAEHERQRFLAVLDSELQRLDDAEQLMALATRMLGEHLRVDRCAYARAEADENHFVMSGDYATGLPPLPGRFAMAEFGEGALRAMRAGEPWVVVDSEDDLRLGPDDLSAYRLTGIRAVICLPLLRGGRFVAAMAVHQATARRWTPEEVEVVSVVVNRCWESLQRAHADRALRDSEQRHRLLVERATEAIWVLDHDLRFVEVNQAACALLGHDRDHLVGRPVGDVVVPDALDRLTRLTADLSAARVVTEVWGLRRADGSEVEVELSIQATPTGVQAIGRDVTERQRAEAERERLLQREHEIAEALQRSLLPRELPALDRLATSARYLPGSGYSRIGGDWYEVLPLGGTTVAFAVGDVVGKGPSAAAVMGQLRSALAGYLLDGHSPAAALERLDAFTARVNGAVGSTCACLTFDWSTGELCWAVAGHPPPLVLDASGRPSLLPGDAGAVLGTPGRAPYLDRTTDLPPGASVVLYTDGLVEHRNTVVDQGLQRLLDTVRDAHDLPPQALSDAITSSLLADGQDDDVALVVARHLPPPLRDTVPARPAELSVMRRNVTAWAATAGLSADLLDDLQLALGEAAANAVDHAYPHGAPGDFTYNVATTAAGVRVTVRDYGRWRPEPEDKGYRGRGLQIIRAIGDGAVFDHTGDGTTVRFDLTAKPSRARDSAVPVAEPSRGHAGVTESADDTPVQVFRLTGAVDVTTVDYLRTVLTARIDSADRRPIEIDLARVGYLSSSGIALLLEAAAAAARARRTLTVYAVEGTPPARVLSLSGLHGLTTDALAVRIRASEQAQAG</sequence>
<dbReference type="InterPro" id="IPR036457">
    <property type="entry name" value="PPM-type-like_dom_sf"/>
</dbReference>
<dbReference type="CDD" id="cd00130">
    <property type="entry name" value="PAS"/>
    <property type="match status" value="2"/>
</dbReference>
<dbReference type="Pfam" id="PF13581">
    <property type="entry name" value="HATPase_c_2"/>
    <property type="match status" value="1"/>
</dbReference>
<dbReference type="Pfam" id="PF00989">
    <property type="entry name" value="PAS"/>
    <property type="match status" value="1"/>
</dbReference>
<dbReference type="EMBL" id="PYAX01000020">
    <property type="protein sequence ID" value="PSL51497.1"/>
    <property type="molecule type" value="Genomic_DNA"/>
</dbReference>
<gene>
    <name evidence="7" type="ORF">B0I31_12027</name>
</gene>
<dbReference type="InterPro" id="IPR001610">
    <property type="entry name" value="PAC"/>
</dbReference>
<feature type="domain" description="PAS" evidence="3">
    <location>
        <begin position="4"/>
        <end position="65"/>
    </location>
</feature>
<dbReference type="InterPro" id="IPR001932">
    <property type="entry name" value="PPM-type_phosphatase-like_dom"/>
</dbReference>
<dbReference type="InterPro" id="IPR052016">
    <property type="entry name" value="Bact_Sigma-Reg"/>
</dbReference>
<protein>
    <submittedName>
        <fullName evidence="7">Anti-anti-sigma factor</fullName>
    </submittedName>
</protein>
<dbReference type="GO" id="GO:0006355">
    <property type="term" value="P:regulation of DNA-templated transcription"/>
    <property type="evidence" value="ECO:0007669"/>
    <property type="project" value="InterPro"/>
</dbReference>
<evidence type="ECO:0000313" key="7">
    <source>
        <dbReference type="EMBL" id="PSL51497.1"/>
    </source>
</evidence>
<name>A0A2P8HZ64_SACCR</name>
<feature type="domain" description="PPM-type phosphatase" evidence="6">
    <location>
        <begin position="443"/>
        <end position="724"/>
    </location>
</feature>
<dbReference type="PANTHER" id="PTHR43156">
    <property type="entry name" value="STAGE II SPORULATION PROTEIN E-RELATED"/>
    <property type="match status" value="1"/>
</dbReference>
<dbReference type="Gene3D" id="3.30.450.20">
    <property type="entry name" value="PAS domain"/>
    <property type="match status" value="2"/>
</dbReference>
<evidence type="ECO:0000313" key="8">
    <source>
        <dbReference type="Proteomes" id="UP000241118"/>
    </source>
</evidence>
<dbReference type="InterPro" id="IPR058548">
    <property type="entry name" value="MlaB-like_STAS"/>
</dbReference>
<feature type="domain" description="STAS" evidence="5">
    <location>
        <begin position="810"/>
        <end position="894"/>
    </location>
</feature>
<evidence type="ECO:0000256" key="1">
    <source>
        <dbReference type="ARBA" id="ARBA00022801"/>
    </source>
</evidence>
<dbReference type="InterPro" id="IPR013655">
    <property type="entry name" value="PAS_fold_3"/>
</dbReference>
<dbReference type="PROSITE" id="PS50113">
    <property type="entry name" value="PAC"/>
    <property type="match status" value="1"/>
</dbReference>
<keyword evidence="1" id="KW-0378">Hydrolase</keyword>
<dbReference type="InterPro" id="IPR035965">
    <property type="entry name" value="PAS-like_dom_sf"/>
</dbReference>
<dbReference type="NCBIfam" id="TIGR00229">
    <property type="entry name" value="sensory_box"/>
    <property type="match status" value="1"/>
</dbReference>
<dbReference type="Proteomes" id="UP000241118">
    <property type="component" value="Unassembled WGS sequence"/>
</dbReference>
<evidence type="ECO:0000259" key="3">
    <source>
        <dbReference type="PROSITE" id="PS50112"/>
    </source>
</evidence>
<feature type="region of interest" description="Disordered" evidence="2">
    <location>
        <begin position="785"/>
        <end position="804"/>
    </location>
</feature>
<dbReference type="Pfam" id="PF01590">
    <property type="entry name" value="GAF"/>
    <property type="match status" value="1"/>
</dbReference>
<dbReference type="SUPFAM" id="SSF55781">
    <property type="entry name" value="GAF domain-like"/>
    <property type="match status" value="1"/>
</dbReference>
<dbReference type="PANTHER" id="PTHR43156:SF2">
    <property type="entry name" value="STAGE II SPORULATION PROTEIN E"/>
    <property type="match status" value="1"/>
</dbReference>
<dbReference type="InterPro" id="IPR013767">
    <property type="entry name" value="PAS_fold"/>
</dbReference>
<dbReference type="Gene3D" id="3.30.565.10">
    <property type="entry name" value="Histidine kinase-like ATPase, C-terminal domain"/>
    <property type="match status" value="1"/>
</dbReference>
<dbReference type="SMART" id="SM00065">
    <property type="entry name" value="GAF"/>
    <property type="match status" value="1"/>
</dbReference>
<evidence type="ECO:0000256" key="2">
    <source>
        <dbReference type="SAM" id="MobiDB-lite"/>
    </source>
</evidence>
<dbReference type="SUPFAM" id="SSF52091">
    <property type="entry name" value="SpoIIaa-like"/>
    <property type="match status" value="1"/>
</dbReference>
<feature type="domain" description="PAC" evidence="4">
    <location>
        <begin position="80"/>
        <end position="132"/>
    </location>
</feature>
<dbReference type="InterPro" id="IPR000700">
    <property type="entry name" value="PAS-assoc_C"/>
</dbReference>
<dbReference type="SUPFAM" id="SSF55874">
    <property type="entry name" value="ATPase domain of HSP90 chaperone/DNA topoisomerase II/histidine kinase"/>
    <property type="match status" value="1"/>
</dbReference>
<dbReference type="Pfam" id="PF07228">
    <property type="entry name" value="SpoIIE"/>
    <property type="match status" value="1"/>
</dbReference>
<dbReference type="Pfam" id="PF08447">
    <property type="entry name" value="PAS_3"/>
    <property type="match status" value="1"/>
</dbReference>
<dbReference type="InterPro" id="IPR000014">
    <property type="entry name" value="PAS"/>
</dbReference>
<dbReference type="SMART" id="SM00086">
    <property type="entry name" value="PAC"/>
    <property type="match status" value="2"/>
</dbReference>
<evidence type="ECO:0000259" key="4">
    <source>
        <dbReference type="PROSITE" id="PS50113"/>
    </source>
</evidence>
<dbReference type="SMART" id="SM00331">
    <property type="entry name" value="PP2C_SIG"/>
    <property type="match status" value="1"/>
</dbReference>
<keyword evidence="8" id="KW-1185">Reference proteome</keyword>
<reference evidence="7 8" key="1">
    <citation type="submission" date="2018-03" db="EMBL/GenBank/DDBJ databases">
        <title>Genomic Encyclopedia of Type Strains, Phase III (KMG-III): the genomes of soil and plant-associated and newly described type strains.</title>
        <authorList>
            <person name="Whitman W."/>
        </authorList>
    </citation>
    <scope>NUCLEOTIDE SEQUENCE [LARGE SCALE GENOMIC DNA]</scope>
    <source>
        <strain evidence="7 8">CGMCC 4.7097</strain>
    </source>
</reference>
<organism evidence="7 8">
    <name type="scientific">Saccharothrix carnea</name>
    <dbReference type="NCBI Taxonomy" id="1280637"/>
    <lineage>
        <taxon>Bacteria</taxon>
        <taxon>Bacillati</taxon>
        <taxon>Actinomycetota</taxon>
        <taxon>Actinomycetes</taxon>
        <taxon>Pseudonocardiales</taxon>
        <taxon>Pseudonocardiaceae</taxon>
        <taxon>Saccharothrix</taxon>
    </lineage>
</organism>
<dbReference type="CDD" id="cd07043">
    <property type="entry name" value="STAS_anti-anti-sigma_factors"/>
    <property type="match status" value="1"/>
</dbReference>
<dbReference type="PROSITE" id="PS50801">
    <property type="entry name" value="STAS"/>
    <property type="match status" value="1"/>
</dbReference>
<evidence type="ECO:0000259" key="5">
    <source>
        <dbReference type="PROSITE" id="PS50801"/>
    </source>
</evidence>
<dbReference type="SMART" id="SM00091">
    <property type="entry name" value="PAS"/>
    <property type="match status" value="2"/>
</dbReference>
<dbReference type="Gene3D" id="3.30.750.24">
    <property type="entry name" value="STAS domain"/>
    <property type="match status" value="1"/>
</dbReference>
<proteinExistence type="predicted"/>
<dbReference type="CDD" id="cd16936">
    <property type="entry name" value="HATPase_RsbW-like"/>
    <property type="match status" value="1"/>
</dbReference>
<dbReference type="PROSITE" id="PS50112">
    <property type="entry name" value="PAS"/>
    <property type="match status" value="2"/>
</dbReference>
<comment type="caution">
    <text evidence="7">The sequence shown here is derived from an EMBL/GenBank/DDBJ whole genome shotgun (WGS) entry which is preliminary data.</text>
</comment>
<evidence type="ECO:0000259" key="6">
    <source>
        <dbReference type="PROSITE" id="PS51746"/>
    </source>
</evidence>
<dbReference type="PROSITE" id="PS51746">
    <property type="entry name" value="PPM_2"/>
    <property type="match status" value="1"/>
</dbReference>
<dbReference type="InterPro" id="IPR036513">
    <property type="entry name" value="STAS_dom_sf"/>
</dbReference>
<dbReference type="InterPro" id="IPR002645">
    <property type="entry name" value="STAS_dom"/>
</dbReference>
<dbReference type="SUPFAM" id="SSF55785">
    <property type="entry name" value="PYP-like sensor domain (PAS domain)"/>
    <property type="match status" value="2"/>
</dbReference>
<dbReference type="SUPFAM" id="SSF81606">
    <property type="entry name" value="PP2C-like"/>
    <property type="match status" value="1"/>
</dbReference>
<dbReference type="Gene3D" id="3.30.450.40">
    <property type="match status" value="1"/>
</dbReference>
<dbReference type="AlphaFoldDB" id="A0A2P8HZ64"/>
<feature type="domain" description="PAS" evidence="3">
    <location>
        <begin position="297"/>
        <end position="358"/>
    </location>
</feature>
<dbReference type="InterPro" id="IPR003594">
    <property type="entry name" value="HATPase_dom"/>
</dbReference>
<accession>A0A2P8HZ64</accession>